<dbReference type="Pfam" id="PF13501">
    <property type="entry name" value="SoxY"/>
    <property type="match status" value="1"/>
</dbReference>
<dbReference type="InterPro" id="IPR014880">
    <property type="entry name" value="SoxZ_dom"/>
</dbReference>
<dbReference type="Proteomes" id="UP000295096">
    <property type="component" value="Unassembled WGS sequence"/>
</dbReference>
<comment type="caution">
    <text evidence="4">The sequence shown here is derived from an EMBL/GenBank/DDBJ whole genome shotgun (WGS) entry which is preliminary data.</text>
</comment>
<organism evidence="4 5">
    <name type="scientific">Dankookia rubra</name>
    <dbReference type="NCBI Taxonomy" id="1442381"/>
    <lineage>
        <taxon>Bacteria</taxon>
        <taxon>Pseudomonadati</taxon>
        <taxon>Pseudomonadota</taxon>
        <taxon>Alphaproteobacteria</taxon>
        <taxon>Acetobacterales</taxon>
        <taxon>Roseomonadaceae</taxon>
        <taxon>Dankookia</taxon>
    </lineage>
</organism>
<keyword evidence="1" id="KW-0732">Signal</keyword>
<gene>
    <name evidence="4" type="ORF">E2C06_05140</name>
</gene>
<dbReference type="SUPFAM" id="SSF81296">
    <property type="entry name" value="E set domains"/>
    <property type="match status" value="1"/>
</dbReference>
<dbReference type="InterPro" id="IPR013783">
    <property type="entry name" value="Ig-like_fold"/>
</dbReference>
<dbReference type="Gene3D" id="2.60.40.2470">
    <property type="entry name" value="SoxY domain"/>
    <property type="match status" value="1"/>
</dbReference>
<evidence type="ECO:0000259" key="2">
    <source>
        <dbReference type="Pfam" id="PF08770"/>
    </source>
</evidence>
<accession>A0A4R5QKT9</accession>
<dbReference type="Gene3D" id="2.60.40.10">
    <property type="entry name" value="Immunoglobulins"/>
    <property type="match status" value="1"/>
</dbReference>
<dbReference type="EMBL" id="SMSJ01000004">
    <property type="protein sequence ID" value="TDH63713.1"/>
    <property type="molecule type" value="Genomic_DNA"/>
</dbReference>
<feature type="domain" description="Sulphur oxidation protein SoxZ" evidence="2">
    <location>
        <begin position="182"/>
        <end position="268"/>
    </location>
</feature>
<dbReference type="AlphaFoldDB" id="A0A4R5QKT9"/>
<dbReference type="InterPro" id="IPR030831">
    <property type="entry name" value="Fuse-rel_SoxYZ"/>
</dbReference>
<evidence type="ECO:0000313" key="4">
    <source>
        <dbReference type="EMBL" id="TDH63713.1"/>
    </source>
</evidence>
<dbReference type="NCBIfam" id="TIGR04557">
    <property type="entry name" value="fuse_rel_SoxYZ"/>
    <property type="match status" value="1"/>
</dbReference>
<feature type="domain" description="Ig-like SoxY" evidence="3">
    <location>
        <begin position="44"/>
        <end position="152"/>
    </location>
</feature>
<reference evidence="4 5" key="1">
    <citation type="journal article" date="2016" name="J. Microbiol.">
        <title>Dankookia rubra gen. nov., sp. nov., an alphaproteobacterium isolated from sediment of a shallow stream.</title>
        <authorList>
            <person name="Kim W.H."/>
            <person name="Kim D.H."/>
            <person name="Kang K."/>
            <person name="Ahn T.Y."/>
        </authorList>
    </citation>
    <scope>NUCLEOTIDE SEQUENCE [LARGE SCALE GENOMIC DNA]</scope>
    <source>
        <strain evidence="4 5">JCM30602</strain>
    </source>
</reference>
<dbReference type="OrthoDB" id="8538315at2"/>
<feature type="chain" id="PRO_5020893095" evidence="1">
    <location>
        <begin position="25"/>
        <end position="275"/>
    </location>
</feature>
<dbReference type="InterPro" id="IPR014756">
    <property type="entry name" value="Ig_E-set"/>
</dbReference>
<evidence type="ECO:0000256" key="1">
    <source>
        <dbReference type="SAM" id="SignalP"/>
    </source>
</evidence>
<evidence type="ECO:0000313" key="5">
    <source>
        <dbReference type="Proteomes" id="UP000295096"/>
    </source>
</evidence>
<evidence type="ECO:0000259" key="3">
    <source>
        <dbReference type="Pfam" id="PF13501"/>
    </source>
</evidence>
<keyword evidence="5" id="KW-1185">Reference proteome</keyword>
<proteinExistence type="predicted"/>
<feature type="signal peptide" evidence="1">
    <location>
        <begin position="1"/>
        <end position="24"/>
    </location>
</feature>
<dbReference type="InterPro" id="IPR038162">
    <property type="entry name" value="SoxY_sf"/>
</dbReference>
<name>A0A4R5QKT9_9PROT</name>
<sequence length="275" mass="29103">MGVAAMRRRPLLLAALAAPAIARAQGIEPADTPRRAERWRDLKQAIFGDRPVEPAGAALDLSVPPRALDAALVPVGLALSADLAPRVTAIHLVIDENPLPLAATVRAGQPGALRALTTRVRVDAYTNLHVVAETDDARLLEAARFVKAAGGCSAPMGGDLEAARQRMGRMRLTLPEGSPGPDRAVPVQVAISHPNTSGLQMDQLTRLSIPAEFIRSLRVTYAGAPVLEVASDISIAENPTFGFTLAGRPGGELRVLAIDNRDRRFEGHWTLNGAG</sequence>
<dbReference type="InterPro" id="IPR032711">
    <property type="entry name" value="SoxY"/>
</dbReference>
<protein>
    <submittedName>
        <fullName evidence="4">Quinoprotein dehydrogenase-associated SoxYZ-like carrier</fullName>
    </submittedName>
</protein>
<dbReference type="Pfam" id="PF08770">
    <property type="entry name" value="SoxZ"/>
    <property type="match status" value="1"/>
</dbReference>